<gene>
    <name evidence="2" type="ORF">AVDCRST_MAG91-2154</name>
</gene>
<evidence type="ECO:0000256" key="1">
    <source>
        <dbReference type="SAM" id="MobiDB-lite"/>
    </source>
</evidence>
<dbReference type="AlphaFoldDB" id="A0A6J4TE41"/>
<accession>A0A6J4TE41</accession>
<proteinExistence type="predicted"/>
<name>A0A6J4TE41_9SPHN</name>
<feature type="region of interest" description="Disordered" evidence="1">
    <location>
        <begin position="1"/>
        <end position="47"/>
    </location>
</feature>
<feature type="compositionally biased region" description="Gly residues" evidence="1">
    <location>
        <begin position="1"/>
        <end position="23"/>
    </location>
</feature>
<reference evidence="2" key="1">
    <citation type="submission" date="2020-02" db="EMBL/GenBank/DDBJ databases">
        <authorList>
            <person name="Meier V. D."/>
        </authorList>
    </citation>
    <scope>NUCLEOTIDE SEQUENCE</scope>
    <source>
        <strain evidence="2">AVDCRST_MAG91</strain>
    </source>
</reference>
<dbReference type="EMBL" id="CADCVX010000397">
    <property type="protein sequence ID" value="CAA9520284.1"/>
    <property type="molecule type" value="Genomic_DNA"/>
</dbReference>
<organism evidence="2">
    <name type="scientific">uncultured Sphingomonadaceae bacterium</name>
    <dbReference type="NCBI Taxonomy" id="169976"/>
    <lineage>
        <taxon>Bacteria</taxon>
        <taxon>Pseudomonadati</taxon>
        <taxon>Pseudomonadota</taxon>
        <taxon>Alphaproteobacteria</taxon>
        <taxon>Sphingomonadales</taxon>
        <taxon>Sphingomonadaceae</taxon>
        <taxon>environmental samples</taxon>
    </lineage>
</organism>
<sequence length="47" mass="4360">MPGGGIAPAGGPARTGGVGGALGGMLDRDGNGNPLDDILGGLMGGRR</sequence>
<evidence type="ECO:0000313" key="2">
    <source>
        <dbReference type="EMBL" id="CAA9520284.1"/>
    </source>
</evidence>
<protein>
    <submittedName>
        <fullName evidence="2">Uncharacterized protein</fullName>
    </submittedName>
</protein>